<keyword evidence="7" id="KW-1185">Reference proteome</keyword>
<evidence type="ECO:0000256" key="4">
    <source>
        <dbReference type="SAM" id="Phobius"/>
    </source>
</evidence>
<proteinExistence type="predicted"/>
<dbReference type="PANTHER" id="PTHR43343:SF3">
    <property type="entry name" value="PROTEASE DO-LIKE 8, CHLOROPLASTIC"/>
    <property type="match status" value="1"/>
</dbReference>
<feature type="compositionally biased region" description="Low complexity" evidence="3">
    <location>
        <begin position="36"/>
        <end position="51"/>
    </location>
</feature>
<dbReference type="OrthoDB" id="9758917at2"/>
<keyword evidence="2" id="KW-0378">Hydrolase</keyword>
<dbReference type="Gene3D" id="2.40.10.120">
    <property type="match status" value="1"/>
</dbReference>
<feature type="compositionally biased region" description="Polar residues" evidence="3">
    <location>
        <begin position="131"/>
        <end position="142"/>
    </location>
</feature>
<dbReference type="InterPro" id="IPR001478">
    <property type="entry name" value="PDZ"/>
</dbReference>
<dbReference type="PANTHER" id="PTHR43343">
    <property type="entry name" value="PEPTIDASE S12"/>
    <property type="match status" value="1"/>
</dbReference>
<feature type="compositionally biased region" description="Low complexity" evidence="3">
    <location>
        <begin position="165"/>
        <end position="177"/>
    </location>
</feature>
<evidence type="ECO:0000256" key="1">
    <source>
        <dbReference type="ARBA" id="ARBA00022670"/>
    </source>
</evidence>
<evidence type="ECO:0000259" key="5">
    <source>
        <dbReference type="PROSITE" id="PS50106"/>
    </source>
</evidence>
<name>A0A2A2ELM9_9BIFI</name>
<feature type="domain" description="PDZ" evidence="5">
    <location>
        <begin position="454"/>
        <end position="519"/>
    </location>
</feature>
<dbReference type="AlphaFoldDB" id="A0A2A2ELM9"/>
<dbReference type="InterPro" id="IPR009003">
    <property type="entry name" value="Peptidase_S1_PA"/>
</dbReference>
<dbReference type="SUPFAM" id="SSF50494">
    <property type="entry name" value="Trypsin-like serine proteases"/>
    <property type="match status" value="1"/>
</dbReference>
<dbReference type="InterPro" id="IPR036034">
    <property type="entry name" value="PDZ_sf"/>
</dbReference>
<keyword evidence="4" id="KW-0812">Transmembrane</keyword>
<dbReference type="RefSeq" id="WP_095612825.1">
    <property type="nucleotide sequence ID" value="NZ_MVOG01000005.1"/>
</dbReference>
<dbReference type="GO" id="GO:0004252">
    <property type="term" value="F:serine-type endopeptidase activity"/>
    <property type="evidence" value="ECO:0007669"/>
    <property type="project" value="InterPro"/>
</dbReference>
<dbReference type="PRINTS" id="PR00834">
    <property type="entry name" value="PROTEASES2C"/>
</dbReference>
<protein>
    <submittedName>
        <fullName evidence="6">DO serine protease</fullName>
    </submittedName>
</protein>
<gene>
    <name evidence="6" type="ORF">B1400_0427</name>
</gene>
<feature type="transmembrane region" description="Helical" evidence="4">
    <location>
        <begin position="197"/>
        <end position="224"/>
    </location>
</feature>
<dbReference type="Proteomes" id="UP000217986">
    <property type="component" value="Unassembled WGS sequence"/>
</dbReference>
<feature type="compositionally biased region" description="Low complexity" evidence="3">
    <location>
        <begin position="102"/>
        <end position="125"/>
    </location>
</feature>
<evidence type="ECO:0000313" key="6">
    <source>
        <dbReference type="EMBL" id="PAU69892.1"/>
    </source>
</evidence>
<dbReference type="Gene3D" id="2.30.42.10">
    <property type="match status" value="1"/>
</dbReference>
<dbReference type="EMBL" id="MVOG01000005">
    <property type="protein sequence ID" value="PAU69892.1"/>
    <property type="molecule type" value="Genomic_DNA"/>
</dbReference>
<dbReference type="GO" id="GO:0006508">
    <property type="term" value="P:proteolysis"/>
    <property type="evidence" value="ECO:0007669"/>
    <property type="project" value="UniProtKB-KW"/>
</dbReference>
<keyword evidence="1 6" id="KW-0645">Protease</keyword>
<dbReference type="PROSITE" id="PS50106">
    <property type="entry name" value="PDZ"/>
    <property type="match status" value="1"/>
</dbReference>
<evidence type="ECO:0000256" key="2">
    <source>
        <dbReference type="ARBA" id="ARBA00022801"/>
    </source>
</evidence>
<keyword evidence="4" id="KW-0472">Membrane</keyword>
<feature type="compositionally biased region" description="Low complexity" evidence="3">
    <location>
        <begin position="81"/>
        <end position="90"/>
    </location>
</feature>
<feature type="compositionally biased region" description="Basic and acidic residues" evidence="3">
    <location>
        <begin position="565"/>
        <end position="584"/>
    </location>
</feature>
<dbReference type="SUPFAM" id="SSF50156">
    <property type="entry name" value="PDZ domain-like"/>
    <property type="match status" value="1"/>
</dbReference>
<evidence type="ECO:0000313" key="7">
    <source>
        <dbReference type="Proteomes" id="UP000217986"/>
    </source>
</evidence>
<dbReference type="Pfam" id="PF13180">
    <property type="entry name" value="PDZ_2"/>
    <property type="match status" value="1"/>
</dbReference>
<keyword evidence="4" id="KW-1133">Transmembrane helix</keyword>
<dbReference type="InterPro" id="IPR001940">
    <property type="entry name" value="Peptidase_S1C"/>
</dbReference>
<feature type="region of interest" description="Disordered" evidence="3">
    <location>
        <begin position="1"/>
        <end position="188"/>
    </location>
</feature>
<organism evidence="6 7">
    <name type="scientific">Bifidobacterium italicum</name>
    <dbReference type="NCBI Taxonomy" id="1960968"/>
    <lineage>
        <taxon>Bacteria</taxon>
        <taxon>Bacillati</taxon>
        <taxon>Actinomycetota</taxon>
        <taxon>Actinomycetes</taxon>
        <taxon>Bifidobacteriales</taxon>
        <taxon>Bifidobacteriaceae</taxon>
        <taxon>Bifidobacterium</taxon>
    </lineage>
</organism>
<reference evidence="6 7" key="1">
    <citation type="journal article" date="2017" name="ISME J.">
        <title>Unveiling bifidobacterial biogeography across the mammalian branch of the tree of life.</title>
        <authorList>
            <person name="Milani C."/>
            <person name="Mangifesta M."/>
            <person name="Mancabelli L."/>
            <person name="Lugli G.A."/>
            <person name="James K."/>
            <person name="Duranti S."/>
            <person name="Turroni F."/>
            <person name="Ferrario C."/>
            <person name="Ossiprandi M.C."/>
            <person name="van Sinderen D."/>
            <person name="Ventura M."/>
        </authorList>
    </citation>
    <scope>NUCLEOTIDE SEQUENCE [LARGE SCALE GENOMIC DNA]</scope>
    <source>
        <strain evidence="6 7">70</strain>
    </source>
</reference>
<dbReference type="InterPro" id="IPR051201">
    <property type="entry name" value="Chloro_Bact_Ser_Proteases"/>
</dbReference>
<comment type="caution">
    <text evidence="6">The sequence shown here is derived from an EMBL/GenBank/DDBJ whole genome shotgun (WGS) entry which is preliminary data.</text>
</comment>
<evidence type="ECO:0000256" key="3">
    <source>
        <dbReference type="SAM" id="MobiDB-lite"/>
    </source>
</evidence>
<sequence>MSDENRYPWETSDPDDARRADGAQPNAAYTDDAPAHDAASAQQPGAAAPSDEAATHTLPPMQPTTSGTDDAHTSPIPPSDAQPAQQPASQGYRPAPMYGAYAPTTPAQPQQNQQPAPAQTQPTSPFALPFQDQNMPGANQQPHAGRSPYVPFGTANSGANGNGTPGAPASPAAPLGGDDPHNPYADIGREETKSHGVLIGVVSAVVTAILCLGVGWTALTYGWVKVPTSSSISSISSNQGGSEGSAVVEGGATPNWTAVSSKVSNAVVSISTTVEGGASKGSGAIIDKDGHVVTNNHVVSGAKSIVVTLSNGDLYEADVVGTDSTTDLAVIQLKNPPSNLTTVEFADSSKVAVGEPIMAIGNPLGYDDTATTGIVSALNRPVSVMDEDNQTIVTNAIQIDAAVNPGNSGGPTFNAAGQVIGINSSIASTASSEENVGSIGIGFAIPSNLVKRVANEIIKNGKVEHVALGVTIKNTTVTADGVTRAGTEVQALVSGGPAEKAGIVKGDVIVAYDGLAVTNNYSLLGFVRAAAMGSTAKLTVVRDGKVMDVDVTLDKPEADVNGSSRSEDDQQEQRRQQQEQRNDRNGGGVFDPFGLW</sequence>
<accession>A0A2A2ELM9</accession>
<feature type="region of interest" description="Disordered" evidence="3">
    <location>
        <begin position="552"/>
        <end position="596"/>
    </location>
</feature>
<dbReference type="Pfam" id="PF13365">
    <property type="entry name" value="Trypsin_2"/>
    <property type="match status" value="1"/>
</dbReference>
<dbReference type="SMART" id="SM00228">
    <property type="entry name" value="PDZ"/>
    <property type="match status" value="1"/>
</dbReference>